<organism evidence="1 2">
    <name type="scientific">Sphaerodactylus townsendi</name>
    <dbReference type="NCBI Taxonomy" id="933632"/>
    <lineage>
        <taxon>Eukaryota</taxon>
        <taxon>Metazoa</taxon>
        <taxon>Chordata</taxon>
        <taxon>Craniata</taxon>
        <taxon>Vertebrata</taxon>
        <taxon>Euteleostomi</taxon>
        <taxon>Lepidosauria</taxon>
        <taxon>Squamata</taxon>
        <taxon>Bifurcata</taxon>
        <taxon>Gekkota</taxon>
        <taxon>Sphaerodactylidae</taxon>
        <taxon>Sphaerodactylus</taxon>
    </lineage>
</organism>
<reference evidence="1" key="1">
    <citation type="submission" date="2021-08" db="EMBL/GenBank/DDBJ databases">
        <title>The first chromosome-level gecko genome reveals the dynamic sex chromosomes of Neotropical dwarf geckos (Sphaerodactylidae: Sphaerodactylus).</title>
        <authorList>
            <person name="Pinto B.J."/>
            <person name="Keating S.E."/>
            <person name="Gamble T."/>
        </authorList>
    </citation>
    <scope>NUCLEOTIDE SEQUENCE</scope>
    <source>
        <strain evidence="1">TG3544</strain>
    </source>
</reference>
<comment type="caution">
    <text evidence="1">The sequence shown here is derived from an EMBL/GenBank/DDBJ whole genome shotgun (WGS) entry which is preliminary data.</text>
</comment>
<gene>
    <name evidence="1" type="ORF">K3G42_008920</name>
</gene>
<evidence type="ECO:0000313" key="1">
    <source>
        <dbReference type="EMBL" id="KAH8010600.1"/>
    </source>
</evidence>
<keyword evidence="2" id="KW-1185">Reference proteome</keyword>
<proteinExistence type="predicted"/>
<name>A0ACB8FTZ9_9SAUR</name>
<evidence type="ECO:0000313" key="2">
    <source>
        <dbReference type="Proteomes" id="UP000827872"/>
    </source>
</evidence>
<sequence length="85" mass="9656">MGCGEKGASAFFPNTCFLTENYLRKLLPPHRDTYMQCVRFSVQQRTVSWGHVWLRKLCVGEFSILALNQAPNNVFQNGTPHANLV</sequence>
<protein>
    <submittedName>
        <fullName evidence="1">Uncharacterized protein</fullName>
    </submittedName>
</protein>
<dbReference type="EMBL" id="CM037624">
    <property type="protein sequence ID" value="KAH8010600.1"/>
    <property type="molecule type" value="Genomic_DNA"/>
</dbReference>
<dbReference type="Proteomes" id="UP000827872">
    <property type="component" value="Linkage Group LG11"/>
</dbReference>
<accession>A0ACB8FTZ9</accession>